<evidence type="ECO:0000313" key="1">
    <source>
        <dbReference type="EMBL" id="MCI47076.1"/>
    </source>
</evidence>
<dbReference type="AlphaFoldDB" id="A0A392SGT8"/>
<dbReference type="EMBL" id="LXQA010366939">
    <property type="protein sequence ID" value="MCI47076.1"/>
    <property type="molecule type" value="Genomic_DNA"/>
</dbReference>
<evidence type="ECO:0000313" key="2">
    <source>
        <dbReference type="Proteomes" id="UP000265520"/>
    </source>
</evidence>
<accession>A0A392SGT8</accession>
<dbReference type="Proteomes" id="UP000265520">
    <property type="component" value="Unassembled WGS sequence"/>
</dbReference>
<name>A0A392SGT8_9FABA</name>
<reference evidence="1 2" key="1">
    <citation type="journal article" date="2018" name="Front. Plant Sci.">
        <title>Red Clover (Trifolium pratense) and Zigzag Clover (T. medium) - A Picture of Genomic Similarities and Differences.</title>
        <authorList>
            <person name="Dluhosova J."/>
            <person name="Istvanek J."/>
            <person name="Nedelnik J."/>
            <person name="Repkova J."/>
        </authorList>
    </citation>
    <scope>NUCLEOTIDE SEQUENCE [LARGE SCALE GENOMIC DNA]</scope>
    <source>
        <strain evidence="2">cv. 10/8</strain>
        <tissue evidence="1">Leaf</tissue>
    </source>
</reference>
<comment type="caution">
    <text evidence="1">The sequence shown here is derived from an EMBL/GenBank/DDBJ whole genome shotgun (WGS) entry which is preliminary data.</text>
</comment>
<keyword evidence="2" id="KW-1185">Reference proteome</keyword>
<sequence>MVRVGGGGCGWIGGGEGYGVVVGELAGEVVISDFATDEQCKGVDHHLGNYKSEGYESVSW</sequence>
<organism evidence="1 2">
    <name type="scientific">Trifolium medium</name>
    <dbReference type="NCBI Taxonomy" id="97028"/>
    <lineage>
        <taxon>Eukaryota</taxon>
        <taxon>Viridiplantae</taxon>
        <taxon>Streptophyta</taxon>
        <taxon>Embryophyta</taxon>
        <taxon>Tracheophyta</taxon>
        <taxon>Spermatophyta</taxon>
        <taxon>Magnoliopsida</taxon>
        <taxon>eudicotyledons</taxon>
        <taxon>Gunneridae</taxon>
        <taxon>Pentapetalae</taxon>
        <taxon>rosids</taxon>
        <taxon>fabids</taxon>
        <taxon>Fabales</taxon>
        <taxon>Fabaceae</taxon>
        <taxon>Papilionoideae</taxon>
        <taxon>50 kb inversion clade</taxon>
        <taxon>NPAAA clade</taxon>
        <taxon>Hologalegina</taxon>
        <taxon>IRL clade</taxon>
        <taxon>Trifolieae</taxon>
        <taxon>Trifolium</taxon>
    </lineage>
</organism>
<protein>
    <submittedName>
        <fullName evidence="1">Uncharacterized protein</fullName>
    </submittedName>
</protein>
<proteinExistence type="predicted"/>